<name>A0A6J2XLZ4_SITOR</name>
<dbReference type="Proteomes" id="UP000504635">
    <property type="component" value="Unplaced"/>
</dbReference>
<dbReference type="Pfam" id="PF03914">
    <property type="entry name" value="CBF"/>
    <property type="match status" value="1"/>
</dbReference>
<dbReference type="AlphaFoldDB" id="A0A6J2XLZ4"/>
<evidence type="ECO:0000256" key="1">
    <source>
        <dbReference type="ARBA" id="ARBA00007797"/>
    </source>
</evidence>
<dbReference type="GO" id="GO:0030692">
    <property type="term" value="C:Noc4p-Nop14p complex"/>
    <property type="evidence" value="ECO:0007669"/>
    <property type="project" value="TreeGrafter"/>
</dbReference>
<dbReference type="GO" id="GO:0042254">
    <property type="term" value="P:ribosome biogenesis"/>
    <property type="evidence" value="ECO:0007669"/>
    <property type="project" value="InterPro"/>
</dbReference>
<feature type="domain" description="CCAAT-binding factor" evidence="2">
    <location>
        <begin position="290"/>
        <end position="438"/>
    </location>
</feature>
<comment type="similarity">
    <text evidence="1">Belongs to the CBF/MAK21 family.</text>
</comment>
<dbReference type="InterPro" id="IPR027193">
    <property type="entry name" value="Noc4"/>
</dbReference>
<dbReference type="InterPro" id="IPR005612">
    <property type="entry name" value="CCAAT-binding_factor"/>
</dbReference>
<evidence type="ECO:0000259" key="2">
    <source>
        <dbReference type="Pfam" id="PF03914"/>
    </source>
</evidence>
<dbReference type="OrthoDB" id="10263185at2759"/>
<evidence type="ECO:0000313" key="4">
    <source>
        <dbReference type="RefSeq" id="XP_030751900.1"/>
    </source>
</evidence>
<dbReference type="PANTHER" id="PTHR12455">
    <property type="entry name" value="NUCLEOLAR COMPLEX PROTEIN 4"/>
    <property type="match status" value="1"/>
</dbReference>
<dbReference type="GO" id="GO:0032040">
    <property type="term" value="C:small-subunit processome"/>
    <property type="evidence" value="ECO:0007669"/>
    <property type="project" value="TreeGrafter"/>
</dbReference>
<protein>
    <submittedName>
        <fullName evidence="4">Nucleolar complex protein 4 homolog A</fullName>
    </submittedName>
</protein>
<dbReference type="GeneID" id="115879292"/>
<sequence>MAHIERPIKVSKLLRYKAQEFLESSRNPDILNQIINHFDSGLDTVSCLLALEMIFTNLLKDRSMYVEIIPLKPIERTPENQHKQWLKETYEGCFNLKILNCLEHESARIKLQGLSTAMNIIAHEGRHPLESKGTLENYVPLGKLKLILMKILSNKYNNTNLINKYTEYLLFDDILFFTWKILPSLTHKSNPNETYIINYLGLLEKLQIYPNSERKVLCAEENVNFFTFDENVTKRCLNKIWHCIMYWMHTTNTLKQLLIVLLEKVLVHLEKPLLLTDFLMDSLDVGGPVSLLALQGIFTMIQVHNLDYPNIFAKLYSMFEPEIFHTKYKARLFYLSDLFLSSTHLPENMVAAFAKRLARLALLAPSEDIIIICNFIGNLVLRHPGLKCLLHNGNGVTASSDPYIMEERDPLKSNAINSSLWELQTLQNHVQPSVANAAKFINSPLPSVEWDIGKILENTGDDIFDKEVKKFSKLIVLQFEQPKGLSLNRGEKVSMYWEFD</sequence>
<dbReference type="PANTHER" id="PTHR12455:SF0">
    <property type="entry name" value="NUCLEOLAR COMPLEX PROTEIN 4 HOMOLOG"/>
    <property type="match status" value="1"/>
</dbReference>
<dbReference type="InParanoid" id="A0A6J2XLZ4"/>
<evidence type="ECO:0000313" key="3">
    <source>
        <dbReference type="Proteomes" id="UP000504635"/>
    </source>
</evidence>
<accession>A0A6J2XLZ4</accession>
<reference evidence="4" key="1">
    <citation type="submission" date="2025-08" db="UniProtKB">
        <authorList>
            <consortium name="RefSeq"/>
        </authorList>
    </citation>
    <scope>IDENTIFICATION</scope>
    <source>
        <tissue evidence="4">Gonads</tissue>
    </source>
</reference>
<organism evidence="3 4">
    <name type="scientific">Sitophilus oryzae</name>
    <name type="common">Rice weevil</name>
    <name type="synonym">Curculio oryzae</name>
    <dbReference type="NCBI Taxonomy" id="7048"/>
    <lineage>
        <taxon>Eukaryota</taxon>
        <taxon>Metazoa</taxon>
        <taxon>Ecdysozoa</taxon>
        <taxon>Arthropoda</taxon>
        <taxon>Hexapoda</taxon>
        <taxon>Insecta</taxon>
        <taxon>Pterygota</taxon>
        <taxon>Neoptera</taxon>
        <taxon>Endopterygota</taxon>
        <taxon>Coleoptera</taxon>
        <taxon>Polyphaga</taxon>
        <taxon>Cucujiformia</taxon>
        <taxon>Curculionidae</taxon>
        <taxon>Dryophthorinae</taxon>
        <taxon>Sitophilus</taxon>
    </lineage>
</organism>
<gene>
    <name evidence="4" type="primary">LOC115879292</name>
</gene>
<proteinExistence type="inferred from homology"/>
<dbReference type="RefSeq" id="XP_030751900.1">
    <property type="nucleotide sequence ID" value="XM_030896040.1"/>
</dbReference>
<dbReference type="KEGG" id="soy:115879292"/>
<dbReference type="FunCoup" id="A0A6J2XLZ4">
    <property type="interactions" value="835"/>
</dbReference>
<keyword evidence="3" id="KW-1185">Reference proteome</keyword>